<dbReference type="AlphaFoldDB" id="A0A955LV30"/>
<organism evidence="2 3">
    <name type="scientific">candidate division WWE3 bacterium</name>
    <dbReference type="NCBI Taxonomy" id="2053526"/>
    <lineage>
        <taxon>Bacteria</taxon>
        <taxon>Katanobacteria</taxon>
    </lineage>
</organism>
<sequence>MNQITGYRLLIWSQDPDKLSSFYRDVLELEEVIKLDIPDDYGYAFRVGDNGLLLWIGKHSDIEGPNKDPKRHMFNLYVDDVQSWYSKIKDREDVTILQKPMVTPPTRDKEEKKYVCTFLDPEGNCFQFMNP</sequence>
<dbReference type="InterPro" id="IPR004360">
    <property type="entry name" value="Glyas_Fos-R_dOase_dom"/>
</dbReference>
<evidence type="ECO:0000313" key="3">
    <source>
        <dbReference type="Proteomes" id="UP000699691"/>
    </source>
</evidence>
<dbReference type="Proteomes" id="UP000699691">
    <property type="component" value="Unassembled WGS sequence"/>
</dbReference>
<name>A0A955LV30_UNCKA</name>
<dbReference type="SUPFAM" id="SSF54593">
    <property type="entry name" value="Glyoxalase/Bleomycin resistance protein/Dihydroxybiphenyl dioxygenase"/>
    <property type="match status" value="1"/>
</dbReference>
<evidence type="ECO:0000259" key="1">
    <source>
        <dbReference type="PROSITE" id="PS51819"/>
    </source>
</evidence>
<dbReference type="EMBL" id="JAGQKY010000009">
    <property type="protein sequence ID" value="MCA9397268.1"/>
    <property type="molecule type" value="Genomic_DNA"/>
</dbReference>
<accession>A0A955LV30</accession>
<evidence type="ECO:0000313" key="2">
    <source>
        <dbReference type="EMBL" id="MCA9397268.1"/>
    </source>
</evidence>
<reference evidence="2" key="1">
    <citation type="submission" date="2020-04" db="EMBL/GenBank/DDBJ databases">
        <authorList>
            <person name="Zhang T."/>
        </authorList>
    </citation>
    <scope>NUCLEOTIDE SEQUENCE</scope>
    <source>
        <strain evidence="2">HKST-UBA02</strain>
    </source>
</reference>
<dbReference type="InterPro" id="IPR029068">
    <property type="entry name" value="Glyas_Bleomycin-R_OHBP_Dase"/>
</dbReference>
<gene>
    <name evidence="2" type="ORF">KC573_00415</name>
</gene>
<dbReference type="Pfam" id="PF00903">
    <property type="entry name" value="Glyoxalase"/>
    <property type="match status" value="1"/>
</dbReference>
<dbReference type="InterPro" id="IPR037523">
    <property type="entry name" value="VOC_core"/>
</dbReference>
<feature type="domain" description="VOC" evidence="1">
    <location>
        <begin position="1"/>
        <end position="131"/>
    </location>
</feature>
<protein>
    <submittedName>
        <fullName evidence="2">VOC family protein</fullName>
    </submittedName>
</protein>
<comment type="caution">
    <text evidence="2">The sequence shown here is derived from an EMBL/GenBank/DDBJ whole genome shotgun (WGS) entry which is preliminary data.</text>
</comment>
<dbReference type="Gene3D" id="3.10.180.10">
    <property type="entry name" value="2,3-Dihydroxybiphenyl 1,2-Dioxygenase, domain 1"/>
    <property type="match status" value="1"/>
</dbReference>
<dbReference type="PROSITE" id="PS51819">
    <property type="entry name" value="VOC"/>
    <property type="match status" value="1"/>
</dbReference>
<dbReference type="CDD" id="cd06587">
    <property type="entry name" value="VOC"/>
    <property type="match status" value="1"/>
</dbReference>
<proteinExistence type="predicted"/>
<reference evidence="2" key="2">
    <citation type="journal article" date="2021" name="Microbiome">
        <title>Successional dynamics and alternative stable states in a saline activated sludge microbial community over 9 years.</title>
        <authorList>
            <person name="Wang Y."/>
            <person name="Ye J."/>
            <person name="Ju F."/>
            <person name="Liu L."/>
            <person name="Boyd J.A."/>
            <person name="Deng Y."/>
            <person name="Parks D.H."/>
            <person name="Jiang X."/>
            <person name="Yin X."/>
            <person name="Woodcroft B.J."/>
            <person name="Tyson G.W."/>
            <person name="Hugenholtz P."/>
            <person name="Polz M.F."/>
            <person name="Zhang T."/>
        </authorList>
    </citation>
    <scope>NUCLEOTIDE SEQUENCE</scope>
    <source>
        <strain evidence="2">HKST-UBA02</strain>
    </source>
</reference>